<reference evidence="1 2" key="1">
    <citation type="submission" date="2023-04" db="EMBL/GenBank/DDBJ databases">
        <title>Ectobacillus antri isolated from activated sludge.</title>
        <authorList>
            <person name="Yan P."/>
            <person name="Liu X."/>
        </authorList>
    </citation>
    <scope>NUCLEOTIDE SEQUENCE [LARGE SCALE GENOMIC DNA]</scope>
    <source>
        <strain evidence="1 2">C18H</strain>
    </source>
</reference>
<dbReference type="EMBL" id="JARULN010000018">
    <property type="protein sequence ID" value="MDG5755098.1"/>
    <property type="molecule type" value="Genomic_DNA"/>
</dbReference>
<organism evidence="1 2">
    <name type="scientific">Ectobacillus antri</name>
    <dbReference type="NCBI Taxonomy" id="2486280"/>
    <lineage>
        <taxon>Bacteria</taxon>
        <taxon>Bacillati</taxon>
        <taxon>Bacillota</taxon>
        <taxon>Bacilli</taxon>
        <taxon>Bacillales</taxon>
        <taxon>Bacillaceae</taxon>
        <taxon>Ectobacillus</taxon>
    </lineage>
</organism>
<protein>
    <submittedName>
        <fullName evidence="1">Uncharacterized protein</fullName>
    </submittedName>
</protein>
<dbReference type="RefSeq" id="WP_124565975.1">
    <property type="nucleotide sequence ID" value="NZ_JARRRY010000017.1"/>
</dbReference>
<name>A0ABT6H776_9BACI</name>
<evidence type="ECO:0000313" key="2">
    <source>
        <dbReference type="Proteomes" id="UP001218246"/>
    </source>
</evidence>
<keyword evidence="2" id="KW-1185">Reference proteome</keyword>
<evidence type="ECO:0000313" key="1">
    <source>
        <dbReference type="EMBL" id="MDG5755098.1"/>
    </source>
</evidence>
<comment type="caution">
    <text evidence="1">The sequence shown here is derived from an EMBL/GenBank/DDBJ whole genome shotgun (WGS) entry which is preliminary data.</text>
</comment>
<gene>
    <name evidence="1" type="ORF">P6P90_14200</name>
</gene>
<accession>A0ABT6H776</accession>
<proteinExistence type="predicted"/>
<sequence>MSIKKGIALTNEEFFFLASLFKCNALIGVPDPFTGYWLEEIETEMKRAAKSLVHKGYIVYKNNDIDIMPELLEYVKICTQTNMTLWIQSDKEGQEEERYFYLNARKVIESRVSENDDQLSYLLQERGNPAQTWREIVQAMLPEEKPIVYEGIITLPLDTFTDLLEERHYYSLQQIEKTLKAKDVPAKVAKVLAHSIKEYAYRGCISSFYHMEHEFRINSLYVLCTEQTNWVARRVERQFEELVEIRSVSLSQFLKEMDDTITRAKKPAAHMI</sequence>
<dbReference type="Proteomes" id="UP001218246">
    <property type="component" value="Unassembled WGS sequence"/>
</dbReference>